<feature type="region of interest" description="Disordered" evidence="1">
    <location>
        <begin position="20"/>
        <end position="40"/>
    </location>
</feature>
<accession>A0A4Y1ZYC8</accession>
<feature type="compositionally biased region" description="Polar residues" evidence="1">
    <location>
        <begin position="20"/>
        <end position="34"/>
    </location>
</feature>
<name>A0A4Y1ZYC8_ARAVE</name>
<comment type="caution">
    <text evidence="2">The sequence shown here is derived from an EMBL/GenBank/DDBJ whole genome shotgun (WGS) entry which is preliminary data.</text>
</comment>
<reference evidence="2 3" key="1">
    <citation type="journal article" date="2019" name="Sci. Rep.">
        <title>Orb-weaving spider Araneus ventricosus genome elucidates the spidroin gene catalogue.</title>
        <authorList>
            <person name="Kono N."/>
            <person name="Nakamura H."/>
            <person name="Ohtoshi R."/>
            <person name="Moran D.A.P."/>
            <person name="Shinohara A."/>
            <person name="Yoshida Y."/>
            <person name="Fujiwara M."/>
            <person name="Mori M."/>
            <person name="Tomita M."/>
            <person name="Arakawa K."/>
        </authorList>
    </citation>
    <scope>NUCLEOTIDE SEQUENCE [LARGE SCALE GENOMIC DNA]</scope>
</reference>
<dbReference type="OrthoDB" id="6622882at2759"/>
<evidence type="ECO:0000313" key="3">
    <source>
        <dbReference type="Proteomes" id="UP000499080"/>
    </source>
</evidence>
<dbReference type="EMBL" id="BGPR01000001">
    <property type="protein sequence ID" value="GBL72502.1"/>
    <property type="molecule type" value="Genomic_DNA"/>
</dbReference>
<evidence type="ECO:0000313" key="2">
    <source>
        <dbReference type="EMBL" id="GBL72502.1"/>
    </source>
</evidence>
<proteinExistence type="predicted"/>
<keyword evidence="3" id="KW-1185">Reference proteome</keyword>
<sequence>MWVMVMVKLLESTSILVDSKPNGQHAANPNTSILPESGGIQDNHIPPSSPAVVPSSGIKKYLLKENICKSEILWCLQAIATHRSLRSAEKDAKLFSQMFKDSEIAKGIQLGRDKMAYFLIFGIAPFFKENFMKELLLCEHLVIGFDKSLNKISQMQQMDLNVRFWCLATNEVKTRYLNSAFLGRS</sequence>
<dbReference type="AlphaFoldDB" id="A0A4Y1ZYC8"/>
<dbReference type="Proteomes" id="UP000499080">
    <property type="component" value="Unassembled WGS sequence"/>
</dbReference>
<evidence type="ECO:0000256" key="1">
    <source>
        <dbReference type="SAM" id="MobiDB-lite"/>
    </source>
</evidence>
<organism evidence="2 3">
    <name type="scientific">Araneus ventricosus</name>
    <name type="common">Orbweaver spider</name>
    <name type="synonym">Epeira ventricosa</name>
    <dbReference type="NCBI Taxonomy" id="182803"/>
    <lineage>
        <taxon>Eukaryota</taxon>
        <taxon>Metazoa</taxon>
        <taxon>Ecdysozoa</taxon>
        <taxon>Arthropoda</taxon>
        <taxon>Chelicerata</taxon>
        <taxon>Arachnida</taxon>
        <taxon>Araneae</taxon>
        <taxon>Araneomorphae</taxon>
        <taxon>Entelegynae</taxon>
        <taxon>Araneoidea</taxon>
        <taxon>Araneidae</taxon>
        <taxon>Araneus</taxon>
    </lineage>
</organism>
<gene>
    <name evidence="2" type="ORF">AVEN_115412_1</name>
</gene>
<protein>
    <submittedName>
        <fullName evidence="2">Uncharacterized protein</fullName>
    </submittedName>
</protein>